<dbReference type="CDD" id="cd00075">
    <property type="entry name" value="HATPase"/>
    <property type="match status" value="1"/>
</dbReference>
<evidence type="ECO:0000256" key="1">
    <source>
        <dbReference type="ARBA" id="ARBA00000085"/>
    </source>
</evidence>
<dbReference type="InterPro" id="IPR050736">
    <property type="entry name" value="Sensor_HK_Regulatory"/>
</dbReference>
<dbReference type="FunFam" id="3.30.565.10:FF:000006">
    <property type="entry name" value="Sensor histidine kinase WalK"/>
    <property type="match status" value="1"/>
</dbReference>
<dbReference type="Pfam" id="PF02518">
    <property type="entry name" value="HATPase_c"/>
    <property type="match status" value="1"/>
</dbReference>
<comment type="caution">
    <text evidence="9">The sequence shown here is derived from an EMBL/GenBank/DDBJ whole genome shotgun (WGS) entry which is preliminary data.</text>
</comment>
<dbReference type="PANTHER" id="PTHR43711">
    <property type="entry name" value="TWO-COMPONENT HISTIDINE KINASE"/>
    <property type="match status" value="1"/>
</dbReference>
<dbReference type="AlphaFoldDB" id="A0AAE3SLB0"/>
<keyword evidence="5 9" id="KW-0418">Kinase</keyword>
<gene>
    <name evidence="9" type="ORF">OM074_17410</name>
</gene>
<dbReference type="InterPro" id="IPR036890">
    <property type="entry name" value="HATPase_C_sf"/>
</dbReference>
<dbReference type="SMART" id="SM00388">
    <property type="entry name" value="HisKA"/>
    <property type="match status" value="1"/>
</dbReference>
<dbReference type="EC" id="2.7.13.3" evidence="2"/>
<dbReference type="Gene3D" id="1.10.287.130">
    <property type="match status" value="1"/>
</dbReference>
<sequence length="282" mass="31962">MKTTSDEDYIKILEQEISELKRIIKTQQKDIEKIVEQRTLELIDLISTKDKFYRIIAHELRNPFNSILGILELLLNNFHSYAPKEIENFLTILYGTTNISFELLVNLSEWLSINSKKLSFNPEEVNVSKILSEAILATDLTAKNKKININNCIRENIYGYVDVNMISTIFRNLLNNAIKFSNIKSSIDVSAQLSKDFVEISVKDNGIGIDEETLKNIFKIEGVESTQGTASEYGTGFGLLLCKELVEIEGGQIWVESVIGNGSEFKFTVPNSKKEANNETSY</sequence>
<feature type="domain" description="Histidine kinase" evidence="8">
    <location>
        <begin position="55"/>
        <end position="273"/>
    </location>
</feature>
<dbReference type="Pfam" id="PF00512">
    <property type="entry name" value="HisKA"/>
    <property type="match status" value="1"/>
</dbReference>
<evidence type="ECO:0000256" key="2">
    <source>
        <dbReference type="ARBA" id="ARBA00012438"/>
    </source>
</evidence>
<dbReference type="InterPro" id="IPR005467">
    <property type="entry name" value="His_kinase_dom"/>
</dbReference>
<dbReference type="PANTHER" id="PTHR43711:SF31">
    <property type="entry name" value="HISTIDINE KINASE"/>
    <property type="match status" value="1"/>
</dbReference>
<evidence type="ECO:0000256" key="4">
    <source>
        <dbReference type="ARBA" id="ARBA00022679"/>
    </source>
</evidence>
<evidence type="ECO:0000313" key="9">
    <source>
        <dbReference type="EMBL" id="MCW3807413.1"/>
    </source>
</evidence>
<comment type="catalytic activity">
    <reaction evidence="1">
        <text>ATP + protein L-histidine = ADP + protein N-phospho-L-histidine.</text>
        <dbReference type="EC" id="2.7.13.3"/>
    </reaction>
</comment>
<protein>
    <recommendedName>
        <fullName evidence="2">histidine kinase</fullName>
        <ecNumber evidence="2">2.7.13.3</ecNumber>
    </recommendedName>
</protein>
<dbReference type="PROSITE" id="PS50109">
    <property type="entry name" value="HIS_KIN"/>
    <property type="match status" value="1"/>
</dbReference>
<evidence type="ECO:0000259" key="8">
    <source>
        <dbReference type="PROSITE" id="PS50109"/>
    </source>
</evidence>
<name>A0AAE3SLB0_9BACT</name>
<dbReference type="InterPro" id="IPR003661">
    <property type="entry name" value="HisK_dim/P_dom"/>
</dbReference>
<dbReference type="SMART" id="SM00387">
    <property type="entry name" value="HATPase_c"/>
    <property type="match status" value="1"/>
</dbReference>
<dbReference type="RefSeq" id="WP_301201810.1">
    <property type="nucleotide sequence ID" value="NZ_JAPDPI010000046.1"/>
</dbReference>
<dbReference type="Proteomes" id="UP001207408">
    <property type="component" value="Unassembled WGS sequence"/>
</dbReference>
<accession>A0AAE3SLB0</accession>
<keyword evidence="4" id="KW-0808">Transferase</keyword>
<organism evidence="9 10">
    <name type="scientific">Plebeiibacterium marinum</name>
    <dbReference type="NCBI Taxonomy" id="2992111"/>
    <lineage>
        <taxon>Bacteria</taxon>
        <taxon>Pseudomonadati</taxon>
        <taxon>Bacteroidota</taxon>
        <taxon>Bacteroidia</taxon>
        <taxon>Marinilabiliales</taxon>
        <taxon>Marinilabiliaceae</taxon>
        <taxon>Plebeiibacterium</taxon>
    </lineage>
</organism>
<dbReference type="SUPFAM" id="SSF55874">
    <property type="entry name" value="ATPase domain of HSP90 chaperone/DNA topoisomerase II/histidine kinase"/>
    <property type="match status" value="1"/>
</dbReference>
<dbReference type="Gene3D" id="3.30.565.10">
    <property type="entry name" value="Histidine kinase-like ATPase, C-terminal domain"/>
    <property type="match status" value="1"/>
</dbReference>
<reference evidence="9" key="1">
    <citation type="submission" date="2022-10" db="EMBL/GenBank/DDBJ databases">
        <authorList>
            <person name="Yu W.X."/>
        </authorList>
    </citation>
    <scope>NUCLEOTIDE SEQUENCE</scope>
    <source>
        <strain evidence="9">D04</strain>
    </source>
</reference>
<evidence type="ECO:0000256" key="7">
    <source>
        <dbReference type="SAM" id="Coils"/>
    </source>
</evidence>
<dbReference type="GO" id="GO:0000155">
    <property type="term" value="F:phosphorelay sensor kinase activity"/>
    <property type="evidence" value="ECO:0007669"/>
    <property type="project" value="InterPro"/>
</dbReference>
<dbReference type="InterPro" id="IPR036097">
    <property type="entry name" value="HisK_dim/P_sf"/>
</dbReference>
<evidence type="ECO:0000256" key="6">
    <source>
        <dbReference type="ARBA" id="ARBA00023012"/>
    </source>
</evidence>
<evidence type="ECO:0000256" key="3">
    <source>
        <dbReference type="ARBA" id="ARBA00022553"/>
    </source>
</evidence>
<keyword evidence="3" id="KW-0597">Phosphoprotein</keyword>
<evidence type="ECO:0000313" key="10">
    <source>
        <dbReference type="Proteomes" id="UP001207408"/>
    </source>
</evidence>
<keyword evidence="10" id="KW-1185">Reference proteome</keyword>
<dbReference type="EMBL" id="JAPDPI010000046">
    <property type="protein sequence ID" value="MCW3807413.1"/>
    <property type="molecule type" value="Genomic_DNA"/>
</dbReference>
<feature type="coiled-coil region" evidence="7">
    <location>
        <begin position="10"/>
        <end position="37"/>
    </location>
</feature>
<proteinExistence type="predicted"/>
<dbReference type="InterPro" id="IPR004358">
    <property type="entry name" value="Sig_transdc_His_kin-like_C"/>
</dbReference>
<keyword evidence="7" id="KW-0175">Coiled coil</keyword>
<dbReference type="InterPro" id="IPR003594">
    <property type="entry name" value="HATPase_dom"/>
</dbReference>
<keyword evidence="6" id="KW-0902">Two-component regulatory system</keyword>
<dbReference type="CDD" id="cd00082">
    <property type="entry name" value="HisKA"/>
    <property type="match status" value="1"/>
</dbReference>
<dbReference type="PRINTS" id="PR00344">
    <property type="entry name" value="BCTRLSENSOR"/>
</dbReference>
<evidence type="ECO:0000256" key="5">
    <source>
        <dbReference type="ARBA" id="ARBA00022777"/>
    </source>
</evidence>
<dbReference type="SUPFAM" id="SSF47384">
    <property type="entry name" value="Homodimeric domain of signal transducing histidine kinase"/>
    <property type="match status" value="1"/>
</dbReference>